<dbReference type="PANTHER" id="PTHR43349:SF93">
    <property type="entry name" value="ISOFLAVONE REDUCTASE HOMOLOG P3-RELATED"/>
    <property type="match status" value="1"/>
</dbReference>
<keyword evidence="1" id="KW-0521">NADP</keyword>
<dbReference type="InterPro" id="IPR008030">
    <property type="entry name" value="NmrA-like"/>
</dbReference>
<dbReference type="CDD" id="cd05259">
    <property type="entry name" value="PCBER_SDR_a"/>
    <property type="match status" value="1"/>
</dbReference>
<organism evidence="4">
    <name type="scientific">Picea sitchensis</name>
    <name type="common">Sitka spruce</name>
    <name type="synonym">Pinus sitchensis</name>
    <dbReference type="NCBI Taxonomy" id="3332"/>
    <lineage>
        <taxon>Eukaryota</taxon>
        <taxon>Viridiplantae</taxon>
        <taxon>Streptophyta</taxon>
        <taxon>Embryophyta</taxon>
        <taxon>Tracheophyta</taxon>
        <taxon>Spermatophyta</taxon>
        <taxon>Pinopsida</taxon>
        <taxon>Pinidae</taxon>
        <taxon>Conifers I</taxon>
        <taxon>Pinales</taxon>
        <taxon>Pinaceae</taxon>
        <taxon>Picea</taxon>
    </lineage>
</organism>
<evidence type="ECO:0000256" key="1">
    <source>
        <dbReference type="ARBA" id="ARBA00022857"/>
    </source>
</evidence>
<dbReference type="AlphaFoldDB" id="A9P135"/>
<protein>
    <recommendedName>
        <fullName evidence="3">NmrA-like domain-containing protein</fullName>
    </recommendedName>
</protein>
<dbReference type="PANTHER" id="PTHR43349">
    <property type="entry name" value="PINORESINOL REDUCTASE-RELATED"/>
    <property type="match status" value="1"/>
</dbReference>
<dbReference type="SUPFAM" id="SSF51735">
    <property type="entry name" value="NAD(P)-binding Rossmann-fold domains"/>
    <property type="match status" value="1"/>
</dbReference>
<name>A9P135_PICSI</name>
<evidence type="ECO:0000259" key="3">
    <source>
        <dbReference type="Pfam" id="PF05368"/>
    </source>
</evidence>
<dbReference type="EMBL" id="EF087351">
    <property type="protein sequence ID" value="ABK26596.1"/>
    <property type="molecule type" value="mRNA"/>
</dbReference>
<dbReference type="InterPro" id="IPR045312">
    <property type="entry name" value="PCBER-like"/>
</dbReference>
<dbReference type="Pfam" id="PF05368">
    <property type="entry name" value="NmrA"/>
    <property type="match status" value="1"/>
</dbReference>
<dbReference type="Gene3D" id="3.40.50.720">
    <property type="entry name" value="NAD(P)-binding Rossmann-like Domain"/>
    <property type="match status" value="1"/>
</dbReference>
<dbReference type="GO" id="GO:0016491">
    <property type="term" value="F:oxidoreductase activity"/>
    <property type="evidence" value="ECO:0007669"/>
    <property type="project" value="UniProtKB-KW"/>
</dbReference>
<evidence type="ECO:0000256" key="2">
    <source>
        <dbReference type="ARBA" id="ARBA00023002"/>
    </source>
</evidence>
<reference evidence="4" key="1">
    <citation type="journal article" date="2008" name="BMC Genomics">
        <title>A conifer genomics resource of 200,000 spruce (Picea spp.) ESTs and 6,464 high-quality, sequence-finished full-length cDNAs for Sitka spruce (Picea sitchensis).</title>
        <authorList>
            <person name="Ralph S.G."/>
            <person name="Chun H.J."/>
            <person name="Kolosova N."/>
            <person name="Cooper D."/>
            <person name="Oddy C."/>
            <person name="Ritland C.E."/>
            <person name="Kirkpatrick R."/>
            <person name="Moore R."/>
            <person name="Barber S."/>
            <person name="Holt R.A."/>
            <person name="Jones S.J."/>
            <person name="Marra M.A."/>
            <person name="Douglas C.J."/>
            <person name="Ritland K."/>
            <person name="Bohlmann J."/>
        </authorList>
    </citation>
    <scope>NUCLEOTIDE SEQUENCE</scope>
    <source>
        <tissue evidence="4">Green portion of the leader tissue</tissue>
    </source>
</reference>
<feature type="domain" description="NmrA-like" evidence="3">
    <location>
        <begin position="5"/>
        <end position="315"/>
    </location>
</feature>
<dbReference type="Gene3D" id="3.90.25.10">
    <property type="entry name" value="UDP-galactose 4-epimerase, domain 1"/>
    <property type="match status" value="1"/>
</dbReference>
<dbReference type="InterPro" id="IPR050608">
    <property type="entry name" value="NmrA-type/Isoflavone_red_sf"/>
</dbReference>
<evidence type="ECO:0000313" key="4">
    <source>
        <dbReference type="EMBL" id="ABK26596.1"/>
    </source>
</evidence>
<sequence>MARSKSRILIIGATGFIGRQFTKSSLAAGHPTFLLVREFSASSNPEKAKLLESFKASGANILPGSVEDYASVVQAIRKVDVVISAVGCLQLMSQMNIIKAIKEVGTIQRFIPSEYGVDYDRIYNPVGPIKTVVDDSLKIRRAVEAEGVPYTYIIGNLFAAYFVSSLGQLILNGIPPRDKIAIYGDGNCKVSFLEEEDVATFTIKTVDDPRTLNKSLHFMPPVNTMSVNELVSQWEKMIGRTMEKIYVSEEELLKNMADTQWETSSTVGDATFDMSCCHMVYFRGDLRNFQFGPHGLEATQLYPDLKYTNVVEEYLSPYA</sequence>
<keyword evidence="2" id="KW-0560">Oxidoreductase</keyword>
<dbReference type="InterPro" id="IPR036291">
    <property type="entry name" value="NAD(P)-bd_dom_sf"/>
</dbReference>
<accession>A9P135</accession>
<proteinExistence type="evidence at transcript level"/>